<dbReference type="AlphaFoldDB" id="A0A9Q0M3D1"/>
<comment type="caution">
    <text evidence="8">The sequence shown here is derived from an EMBL/GenBank/DDBJ whole genome shotgun (WGS) entry which is preliminary data.</text>
</comment>
<dbReference type="Proteomes" id="UP001142055">
    <property type="component" value="Chromosome 3"/>
</dbReference>
<proteinExistence type="predicted"/>
<evidence type="ECO:0008006" key="10">
    <source>
        <dbReference type="Google" id="ProtNLM"/>
    </source>
</evidence>
<feature type="compositionally biased region" description="Low complexity" evidence="5">
    <location>
        <begin position="124"/>
        <end position="311"/>
    </location>
</feature>
<dbReference type="PROSITE" id="PS51914">
    <property type="entry name" value="MRH"/>
    <property type="match status" value="1"/>
</dbReference>
<feature type="compositionally biased region" description="Low complexity" evidence="5">
    <location>
        <begin position="673"/>
        <end position="800"/>
    </location>
</feature>
<dbReference type="EMBL" id="JAPWDV010000003">
    <property type="protein sequence ID" value="KAJ6218430.1"/>
    <property type="molecule type" value="Genomic_DNA"/>
</dbReference>
<name>A0A9Q0M3D1_BLOTA</name>
<reference evidence="8" key="1">
    <citation type="submission" date="2022-12" db="EMBL/GenBank/DDBJ databases">
        <title>Genome assemblies of Blomia tropicalis.</title>
        <authorList>
            <person name="Cui Y."/>
        </authorList>
    </citation>
    <scope>NUCLEOTIDE SEQUENCE</scope>
    <source>
        <tissue evidence="8">Adult mites</tissue>
    </source>
</reference>
<evidence type="ECO:0000313" key="8">
    <source>
        <dbReference type="EMBL" id="KAJ6218430.1"/>
    </source>
</evidence>
<keyword evidence="9" id="KW-1185">Reference proteome</keyword>
<dbReference type="SUPFAM" id="SSF56112">
    <property type="entry name" value="Protein kinase-like (PK-like)"/>
    <property type="match status" value="1"/>
</dbReference>
<evidence type="ECO:0000313" key="9">
    <source>
        <dbReference type="Proteomes" id="UP001142055"/>
    </source>
</evidence>
<evidence type="ECO:0000256" key="5">
    <source>
        <dbReference type="SAM" id="MobiDB-lite"/>
    </source>
</evidence>
<evidence type="ECO:0000259" key="6">
    <source>
        <dbReference type="PROSITE" id="PS50011"/>
    </source>
</evidence>
<dbReference type="GO" id="GO:0004674">
    <property type="term" value="F:protein serine/threonine kinase activity"/>
    <property type="evidence" value="ECO:0007669"/>
    <property type="project" value="TreeGrafter"/>
</dbReference>
<dbReference type="InterPro" id="IPR009011">
    <property type="entry name" value="Man6P_isomerase_rcpt-bd_dom_sf"/>
</dbReference>
<protein>
    <recommendedName>
        <fullName evidence="10">Protein kinase domain-containing protein</fullName>
    </recommendedName>
</protein>
<dbReference type="Pfam" id="PF00069">
    <property type="entry name" value="Pkinase"/>
    <property type="match status" value="1"/>
</dbReference>
<dbReference type="InterPro" id="IPR036607">
    <property type="entry name" value="PRKCSH"/>
</dbReference>
<dbReference type="Pfam" id="PF13015">
    <property type="entry name" value="PRKCSH_1"/>
    <property type="match status" value="1"/>
</dbReference>
<dbReference type="InterPro" id="IPR000719">
    <property type="entry name" value="Prot_kinase_dom"/>
</dbReference>
<dbReference type="GO" id="GO:0005737">
    <property type="term" value="C:cytoplasm"/>
    <property type="evidence" value="ECO:0007669"/>
    <property type="project" value="TreeGrafter"/>
</dbReference>
<keyword evidence="2" id="KW-0547">Nucleotide-binding</keyword>
<dbReference type="PROSITE" id="PS50011">
    <property type="entry name" value="PROTEIN_KINASE_DOM"/>
    <property type="match status" value="1"/>
</dbReference>
<dbReference type="PANTHER" id="PTHR24346:SF30">
    <property type="entry name" value="MATERNAL EMBRYONIC LEUCINE ZIPPER KINASE"/>
    <property type="match status" value="1"/>
</dbReference>
<dbReference type="PANTHER" id="PTHR24346">
    <property type="entry name" value="MAP/MICROTUBULE AFFINITY-REGULATING KINASE"/>
    <property type="match status" value="1"/>
</dbReference>
<dbReference type="InterPro" id="IPR044865">
    <property type="entry name" value="MRH_dom"/>
</dbReference>
<accession>A0A9Q0M3D1</accession>
<dbReference type="InterPro" id="IPR011009">
    <property type="entry name" value="Kinase-like_dom_sf"/>
</dbReference>
<sequence length="1137" mass="120389">MFQEGKDVKIRASIKSKRNLPGNQTPITKGQLENDEQIDRLVEQFTQTYNYPAYVEIDRQSTCHQLDDSIRMQYRETLDEIRRTHRLYMQQARVQRNRLVTELIEFKTMIIKLQLMSSSHHSKSTSSSAASGASSSNLSSSKGGSSSNVSSASRSRTSSASTLSGSSSKNASSSAAVSGSSNASSAFKSSSKGSSKGGSSLVRSSSKGSSGGSSSAASSSSKGSSFSGSSSKGSSMAGSSSRTSSASNSSSKGSSFSGSSSKGSSMAGSSSRTSSSSAMSSSSKGSSMAGSSSRASSSAAGSSSSKGSSFSGSSSAAGSSSAVSLAATASSMVPPSSSMDSNALAKTPGAKQVNGIDEMEAAGFTIGALIAGNNNDEFYRATYKGQKAVCKKTNLNKCSGRFRETLLKTSIRIERYLGGGGGGKSRSPVFITVYEIFLLDHWVYTFMEQVPGKSLFVRLSEETITPEMARQWTVQLLHAVERLQQIGVAHRYLTMHHILFDDKDKVKLAGWSHSVVYWEDGNALLQQVECRSRRNSHLPPECFRSPYDPSKVDIWSIGVIMVAMNTLRFPFDVASGFKFSAQWRQFVTVHPMNRPLRAACNQVFWIDPVRRATPASLLKHPYFTISISNITSKELKTTVDPKHHPENFEGADPSMGFDANLCSTTSSSAVSGSAAGSSSAVSGSAAGSSSAMSGSRAGSSSAVSGSAAGSSSAMSGSRAGSSSAVSGSRAGSSSAVSGSRAGSSSAVSGSRPGSSSASGSRSSSSSAVSGSRAGSSSAVSGSKAGSSSCSGTSSSATSSADFDPGSDMATGNEGGSVAESSSYASSSTADNSAPEESASSAIPLSVSSKAMSSSSALSGSKSKHSKILLVANKICAESIDVRVVNRNSNTNLNIQSFDFGPINSRLIETRPNRIPSKFIGPKFLEPLLDRCFLYDNDPKYYFRICPLSNVTQHEKATYSYNFVATSFHAILGIWHEWKIVDYNRFDSLIHLNGDECGEGIDRKAYIRIGCPQDWTINDLAVVVSVVETDKCLYEIELHSPLFCGSVYSYMDEQGKQEWDSLETLYKNNYITEDGYKSSLQMLFNKYGLKLGERNTSNSSQSDKLSETEDEQSCKNRLKKLEMENLDLKIQLMMKNNL</sequence>
<keyword evidence="4" id="KW-1015">Disulfide bond</keyword>
<evidence type="ECO:0000256" key="4">
    <source>
        <dbReference type="ARBA" id="ARBA00023157"/>
    </source>
</evidence>
<dbReference type="SUPFAM" id="SSF50911">
    <property type="entry name" value="Mannose 6-phosphate receptor domain"/>
    <property type="match status" value="1"/>
</dbReference>
<dbReference type="GO" id="GO:0035556">
    <property type="term" value="P:intracellular signal transduction"/>
    <property type="evidence" value="ECO:0007669"/>
    <property type="project" value="TreeGrafter"/>
</dbReference>
<dbReference type="SMART" id="SM00220">
    <property type="entry name" value="S_TKc"/>
    <property type="match status" value="1"/>
</dbReference>
<dbReference type="GO" id="GO:0005524">
    <property type="term" value="F:ATP binding"/>
    <property type="evidence" value="ECO:0007669"/>
    <property type="project" value="UniProtKB-KW"/>
</dbReference>
<dbReference type="Gene3D" id="1.10.510.10">
    <property type="entry name" value="Transferase(Phosphotransferase) domain 1"/>
    <property type="match status" value="1"/>
</dbReference>
<evidence type="ECO:0000259" key="7">
    <source>
        <dbReference type="PROSITE" id="PS51914"/>
    </source>
</evidence>
<keyword evidence="1" id="KW-0732">Signal</keyword>
<feature type="domain" description="Protein kinase" evidence="6">
    <location>
        <begin position="364"/>
        <end position="623"/>
    </location>
</feature>
<feature type="compositionally biased region" description="Low complexity" evidence="5">
    <location>
        <begin position="816"/>
        <end position="841"/>
    </location>
</feature>
<feature type="domain" description="MRH" evidence="7">
    <location>
        <begin position="929"/>
        <end position="1045"/>
    </location>
</feature>
<feature type="region of interest" description="Disordered" evidence="5">
    <location>
        <begin position="673"/>
        <end position="841"/>
    </location>
</feature>
<dbReference type="Gene3D" id="2.70.130.10">
    <property type="entry name" value="Mannose-6-phosphate receptor binding domain"/>
    <property type="match status" value="1"/>
</dbReference>
<keyword evidence="3" id="KW-0067">ATP-binding</keyword>
<evidence type="ECO:0000256" key="3">
    <source>
        <dbReference type="ARBA" id="ARBA00022840"/>
    </source>
</evidence>
<evidence type="ECO:0000256" key="2">
    <source>
        <dbReference type="ARBA" id="ARBA00022741"/>
    </source>
</evidence>
<evidence type="ECO:0000256" key="1">
    <source>
        <dbReference type="ARBA" id="ARBA00022729"/>
    </source>
</evidence>
<gene>
    <name evidence="8" type="ORF">RDWZM_009587</name>
</gene>
<organism evidence="8 9">
    <name type="scientific">Blomia tropicalis</name>
    <name type="common">Mite</name>
    <dbReference type="NCBI Taxonomy" id="40697"/>
    <lineage>
        <taxon>Eukaryota</taxon>
        <taxon>Metazoa</taxon>
        <taxon>Ecdysozoa</taxon>
        <taxon>Arthropoda</taxon>
        <taxon>Chelicerata</taxon>
        <taxon>Arachnida</taxon>
        <taxon>Acari</taxon>
        <taxon>Acariformes</taxon>
        <taxon>Sarcoptiformes</taxon>
        <taxon>Astigmata</taxon>
        <taxon>Glycyphagoidea</taxon>
        <taxon>Echimyopodidae</taxon>
        <taxon>Blomia</taxon>
    </lineage>
</organism>
<feature type="region of interest" description="Disordered" evidence="5">
    <location>
        <begin position="121"/>
        <end position="311"/>
    </location>
</feature>